<accession>A0A1R4GXC0</accession>
<name>A0A1R4GXC0_9GAMM</name>
<protein>
    <recommendedName>
        <fullName evidence="3">Methylase</fullName>
    </recommendedName>
</protein>
<gene>
    <name evidence="1" type="ORF">A1232T_01949</name>
</gene>
<dbReference type="SUPFAM" id="SSF53335">
    <property type="entry name" value="S-adenosyl-L-methionine-dependent methyltransferases"/>
    <property type="match status" value="1"/>
</dbReference>
<reference evidence="1 2" key="1">
    <citation type="submission" date="2017-02" db="EMBL/GenBank/DDBJ databases">
        <authorList>
            <person name="Peterson S.W."/>
        </authorList>
    </citation>
    <scope>NUCLEOTIDE SEQUENCE [LARGE SCALE GENOMIC DNA]</scope>
    <source>
        <strain evidence="1">Psychrobacter_piechaudii</strain>
    </source>
</reference>
<dbReference type="PANTHER" id="PTHR20974:SF0">
    <property type="entry name" value="UPF0585 PROTEIN CG18661"/>
    <property type="match status" value="1"/>
</dbReference>
<evidence type="ECO:0000313" key="1">
    <source>
        <dbReference type="EMBL" id="SJM72755.1"/>
    </source>
</evidence>
<proteinExistence type="predicted"/>
<dbReference type="PANTHER" id="PTHR20974">
    <property type="entry name" value="UPF0585 PROTEIN CG18661"/>
    <property type="match status" value="1"/>
</dbReference>
<dbReference type="InterPro" id="IPR029063">
    <property type="entry name" value="SAM-dependent_MTases_sf"/>
</dbReference>
<sequence length="226" mass="25934">MNEETVENADIIPKSKLPFSQACENNKDPILSVLQQELQNYHHVFEVGSGTGQHSVYFAPRLQHLQWQTSDIIDNHRVIQGWHDQHPAPNLHLPLAFGLTKDKIPKPLNCMDSQTGNLPYDAVFTANTLHIIAWPLVERLFELVGEALPINGKFVIYGPFNENGQYSSDSNRQFDKHLRERDPNSGIRNKEDVIALAKQHQLIFDKQYKMPANNEILVFKKTKFEL</sequence>
<evidence type="ECO:0000313" key="2">
    <source>
        <dbReference type="Proteomes" id="UP000188357"/>
    </source>
</evidence>
<organism evidence="1 2">
    <name type="scientific">Psychrobacter piechaudii</name>
    <dbReference type="NCBI Taxonomy" id="1945521"/>
    <lineage>
        <taxon>Bacteria</taxon>
        <taxon>Pseudomonadati</taxon>
        <taxon>Pseudomonadota</taxon>
        <taxon>Gammaproteobacteria</taxon>
        <taxon>Moraxellales</taxon>
        <taxon>Moraxellaceae</taxon>
        <taxon>Psychrobacter</taxon>
    </lineage>
</organism>
<dbReference type="AlphaFoldDB" id="A0A1R4GXC0"/>
<dbReference type="Gene3D" id="3.40.50.150">
    <property type="entry name" value="Vaccinia Virus protein VP39"/>
    <property type="match status" value="1"/>
</dbReference>
<dbReference type="EMBL" id="FUGE01000199">
    <property type="protein sequence ID" value="SJM72755.1"/>
    <property type="molecule type" value="Genomic_DNA"/>
</dbReference>
<dbReference type="Pfam" id="PF06080">
    <property type="entry name" value="DUF938"/>
    <property type="match status" value="1"/>
</dbReference>
<keyword evidence="2" id="KW-1185">Reference proteome</keyword>
<dbReference type="InterPro" id="IPR010342">
    <property type="entry name" value="DUF938"/>
</dbReference>
<evidence type="ECO:0008006" key="3">
    <source>
        <dbReference type="Google" id="ProtNLM"/>
    </source>
</evidence>
<dbReference type="STRING" id="1945521.A1232T_01949"/>
<dbReference type="OrthoDB" id="5563826at2"/>
<dbReference type="RefSeq" id="WP_077451622.1">
    <property type="nucleotide sequence ID" value="NZ_FUGE01000199.1"/>
</dbReference>
<dbReference type="Proteomes" id="UP000188357">
    <property type="component" value="Unassembled WGS sequence"/>
</dbReference>